<reference evidence="1 2" key="1">
    <citation type="journal article" date="2011" name="Front. Microbiol.">
        <title>Two Strains of Crocosphaera watsonii with Highly Conserved Genomes are Distinguished by Strain-Specific Features.</title>
        <authorList>
            <person name="Bench S.R."/>
            <person name="Ilikchyan I.N."/>
            <person name="Tripp H.J."/>
            <person name="Zehr J.P."/>
        </authorList>
    </citation>
    <scope>NUCLEOTIDE SEQUENCE [LARGE SCALE GENOMIC DNA]</scope>
    <source>
        <strain evidence="1 2">WH 0003</strain>
    </source>
</reference>
<dbReference type="EMBL" id="AESD01000261">
    <property type="protein sequence ID" value="EHJ13581.1"/>
    <property type="molecule type" value="Genomic_DNA"/>
</dbReference>
<dbReference type="AlphaFoldDB" id="G5J2K3"/>
<comment type="caution">
    <text evidence="1">The sequence shown here is derived from an EMBL/GenBank/DDBJ whole genome shotgun (WGS) entry which is preliminary data.</text>
</comment>
<sequence>MPIQRLKAILQERFYMKL</sequence>
<evidence type="ECO:0000313" key="1">
    <source>
        <dbReference type="EMBL" id="EHJ13581.1"/>
    </source>
</evidence>
<name>G5J2K3_CROWT</name>
<organism evidence="1 2">
    <name type="scientific">Crocosphaera watsonii WH 0003</name>
    <dbReference type="NCBI Taxonomy" id="423471"/>
    <lineage>
        <taxon>Bacteria</taxon>
        <taxon>Bacillati</taxon>
        <taxon>Cyanobacteriota</taxon>
        <taxon>Cyanophyceae</taxon>
        <taxon>Oscillatoriophycideae</taxon>
        <taxon>Chroococcales</taxon>
        <taxon>Aphanothecaceae</taxon>
        <taxon>Crocosphaera</taxon>
    </lineage>
</organism>
<evidence type="ECO:0000313" key="2">
    <source>
        <dbReference type="Proteomes" id="UP000003477"/>
    </source>
</evidence>
<gene>
    <name evidence="1" type="ORF">CWATWH0003_1737b3</name>
</gene>
<proteinExistence type="predicted"/>
<protein>
    <submittedName>
        <fullName evidence="1">Uncharacterized protein</fullName>
    </submittedName>
</protein>
<accession>G5J2K3</accession>
<dbReference type="Proteomes" id="UP000003477">
    <property type="component" value="Unassembled WGS sequence"/>
</dbReference>